<dbReference type="InterPro" id="IPR000073">
    <property type="entry name" value="AB_hydrolase_1"/>
</dbReference>
<dbReference type="PANTHER" id="PTHR43798:SF33">
    <property type="entry name" value="HYDROLASE, PUTATIVE (AFU_ORTHOLOGUE AFUA_2G14860)-RELATED"/>
    <property type="match status" value="1"/>
</dbReference>
<organism evidence="2 3">
    <name type="scientific">Hoeflea prorocentri</name>
    <dbReference type="NCBI Taxonomy" id="1922333"/>
    <lineage>
        <taxon>Bacteria</taxon>
        <taxon>Pseudomonadati</taxon>
        <taxon>Pseudomonadota</taxon>
        <taxon>Alphaproteobacteria</taxon>
        <taxon>Hyphomicrobiales</taxon>
        <taxon>Rhizobiaceae</taxon>
        <taxon>Hoeflea</taxon>
    </lineage>
</organism>
<feature type="domain" description="AB hydrolase-1" evidence="1">
    <location>
        <begin position="336"/>
        <end position="585"/>
    </location>
</feature>
<reference evidence="2" key="1">
    <citation type="submission" date="2022-11" db="EMBL/GenBank/DDBJ databases">
        <title>Draft genome sequence of Hoeflea poritis E7-10 and Hoeflea prorocentri PM5-8, separated from scleractinian coral Porites lutea and marine dinoflagellate.</title>
        <authorList>
            <person name="Zhang G."/>
            <person name="Wei Q."/>
            <person name="Cai L."/>
        </authorList>
    </citation>
    <scope>NUCLEOTIDE SEQUENCE</scope>
    <source>
        <strain evidence="2">PM5-8</strain>
    </source>
</reference>
<dbReference type="PANTHER" id="PTHR43798">
    <property type="entry name" value="MONOACYLGLYCEROL LIPASE"/>
    <property type="match status" value="1"/>
</dbReference>
<keyword evidence="3" id="KW-1185">Reference proteome</keyword>
<dbReference type="Gene3D" id="3.40.50.1820">
    <property type="entry name" value="alpha/beta hydrolase"/>
    <property type="match status" value="1"/>
</dbReference>
<dbReference type="GO" id="GO:0003677">
    <property type="term" value="F:DNA binding"/>
    <property type="evidence" value="ECO:0007669"/>
    <property type="project" value="InterPro"/>
</dbReference>
<dbReference type="Proteomes" id="UP001151234">
    <property type="component" value="Unassembled WGS sequence"/>
</dbReference>
<comment type="caution">
    <text evidence="2">The sequence shown here is derived from an EMBL/GenBank/DDBJ whole genome shotgun (WGS) entry which is preliminary data.</text>
</comment>
<dbReference type="RefSeq" id="WP_267988460.1">
    <property type="nucleotide sequence ID" value="NZ_JAPJZI010000001.1"/>
</dbReference>
<evidence type="ECO:0000313" key="3">
    <source>
        <dbReference type="Proteomes" id="UP001151234"/>
    </source>
</evidence>
<dbReference type="GO" id="GO:0047372">
    <property type="term" value="F:monoacylglycerol lipase activity"/>
    <property type="evidence" value="ECO:0007669"/>
    <property type="project" value="TreeGrafter"/>
</dbReference>
<dbReference type="GO" id="GO:0006355">
    <property type="term" value="P:regulation of DNA-templated transcription"/>
    <property type="evidence" value="ECO:0007669"/>
    <property type="project" value="InterPro"/>
</dbReference>
<dbReference type="AlphaFoldDB" id="A0A9X3UEC2"/>
<dbReference type="GO" id="GO:0016020">
    <property type="term" value="C:membrane"/>
    <property type="evidence" value="ECO:0007669"/>
    <property type="project" value="TreeGrafter"/>
</dbReference>
<accession>A0A9X3UEC2</accession>
<protein>
    <submittedName>
        <fullName evidence="2">Alpha/beta fold hydrolase</fullName>
    </submittedName>
</protein>
<dbReference type="Pfam" id="PF00561">
    <property type="entry name" value="Abhydrolase_1"/>
    <property type="match status" value="1"/>
</dbReference>
<evidence type="ECO:0000313" key="2">
    <source>
        <dbReference type="EMBL" id="MDA5396977.1"/>
    </source>
</evidence>
<dbReference type="InterPro" id="IPR029058">
    <property type="entry name" value="AB_hydrolase_fold"/>
</dbReference>
<dbReference type="InterPro" id="IPR016032">
    <property type="entry name" value="Sig_transdc_resp-reg_C-effctor"/>
</dbReference>
<proteinExistence type="predicted"/>
<dbReference type="GO" id="GO:0046464">
    <property type="term" value="P:acylglycerol catabolic process"/>
    <property type="evidence" value="ECO:0007669"/>
    <property type="project" value="TreeGrafter"/>
</dbReference>
<sequence>MADIDPISLHDPLEEQFKAEFEDRLEAAIARPDTENTVRPFLFEKTISFAVIDSAGTIIWTDRKFDDWLRQDDIDIEIGAAVSKKREAAHALIKDRSQRPALLTYASADLAQRWFVLEPKLSTHVRTSDTIVVAAVSLSHMTDEIEYAARALGMSNLEARVSAALFAQGSIKRAAAQAGVTYHTARKALSGAMKSVGVSRQTSLMRRLSELATVSAPPRAAVENILIDVFDLTRRDAKLVHLLCEGYSRSEAAKVAGMSAAIAKDRFAHIFLRLDIASATDLPPLVMGAFASAMLLQETPALIETGRRARAPLRLIRSTDNRVIAVNDYGPETGQPVLIAHSSLSTRHAFQTVVDCLQQNGYRPFSIDRPGFGLTDDLEELPDRFATGTDDVVTVCDKFGFEKIHAITRGGAFHVLALARSAPERLDRVLVINPDLLQHDCSQRKGYLGMVRYAFDRYPDSIEKVARWIASTMSRKRIATIIRVGIGDAPADLESFADARNFDDYLRSIMPFSTGRLSGFIREQKGYVLQKEIEGLESAHNWTVLLGNSDPIHDIEEIRSYWTAKLPGARWHVFQDAGRYISLSHTEKVVALLNQSASQTE</sequence>
<dbReference type="InterPro" id="IPR050266">
    <property type="entry name" value="AB_hydrolase_sf"/>
</dbReference>
<keyword evidence="2" id="KW-0378">Hydrolase</keyword>
<evidence type="ECO:0000259" key="1">
    <source>
        <dbReference type="Pfam" id="PF00561"/>
    </source>
</evidence>
<dbReference type="SUPFAM" id="SSF46894">
    <property type="entry name" value="C-terminal effector domain of the bipartite response regulators"/>
    <property type="match status" value="1"/>
</dbReference>
<gene>
    <name evidence="2" type="ORF">OQ273_00195</name>
</gene>
<name>A0A9X3UEC2_9HYPH</name>
<dbReference type="SUPFAM" id="SSF53474">
    <property type="entry name" value="alpha/beta-Hydrolases"/>
    <property type="match status" value="1"/>
</dbReference>
<dbReference type="EMBL" id="JAPJZI010000001">
    <property type="protein sequence ID" value="MDA5396977.1"/>
    <property type="molecule type" value="Genomic_DNA"/>
</dbReference>